<dbReference type="Proteomes" id="UP000005631">
    <property type="component" value="Chromosome"/>
</dbReference>
<dbReference type="PANTHER" id="PTHR30221">
    <property type="entry name" value="SMALL-CONDUCTANCE MECHANOSENSITIVE CHANNEL"/>
    <property type="match status" value="1"/>
</dbReference>
<dbReference type="eggNOG" id="COG0668">
    <property type="taxonomic scope" value="Bacteria"/>
</dbReference>
<protein>
    <submittedName>
        <fullName evidence="12">Small-conductance mechanosensitive channel</fullName>
    </submittedName>
</protein>
<dbReference type="InterPro" id="IPR049278">
    <property type="entry name" value="MS_channel_C"/>
</dbReference>
<evidence type="ECO:0000256" key="3">
    <source>
        <dbReference type="ARBA" id="ARBA00022475"/>
    </source>
</evidence>
<keyword evidence="4 8" id="KW-0812">Transmembrane</keyword>
<evidence type="ECO:0000313" key="13">
    <source>
        <dbReference type="Proteomes" id="UP000005631"/>
    </source>
</evidence>
<dbReference type="GO" id="GO:0005886">
    <property type="term" value="C:plasma membrane"/>
    <property type="evidence" value="ECO:0007669"/>
    <property type="project" value="UniProtKB-SubCell"/>
</dbReference>
<organism evidence="12 13">
    <name type="scientific">Owenweeksia hongkongensis (strain DSM 17368 / CIP 108786 / JCM 12287 / NRRL B-23963 / UST20020801)</name>
    <dbReference type="NCBI Taxonomy" id="926562"/>
    <lineage>
        <taxon>Bacteria</taxon>
        <taxon>Pseudomonadati</taxon>
        <taxon>Bacteroidota</taxon>
        <taxon>Flavobacteriia</taxon>
        <taxon>Flavobacteriales</taxon>
        <taxon>Owenweeksiaceae</taxon>
        <taxon>Owenweeksia</taxon>
    </lineage>
</organism>
<evidence type="ECO:0000256" key="7">
    <source>
        <dbReference type="SAM" id="MobiDB-lite"/>
    </source>
</evidence>
<dbReference type="InterPro" id="IPR023408">
    <property type="entry name" value="MscS_beta-dom_sf"/>
</dbReference>
<dbReference type="InterPro" id="IPR045275">
    <property type="entry name" value="MscS_archaea/bacteria_type"/>
</dbReference>
<dbReference type="Gene3D" id="3.30.70.100">
    <property type="match status" value="1"/>
</dbReference>
<dbReference type="SUPFAM" id="SSF82861">
    <property type="entry name" value="Mechanosensitive channel protein MscS (YggB), transmembrane region"/>
    <property type="match status" value="1"/>
</dbReference>
<comment type="similarity">
    <text evidence="2">Belongs to the MscS (TC 1.A.23) family.</text>
</comment>
<feature type="transmembrane region" description="Helical" evidence="8">
    <location>
        <begin position="30"/>
        <end position="51"/>
    </location>
</feature>
<accession>G8R3H4</accession>
<evidence type="ECO:0000313" key="12">
    <source>
        <dbReference type="EMBL" id="AEV33030.1"/>
    </source>
</evidence>
<feature type="domain" description="Mechanosensitive ion channel MscS C-terminal" evidence="10">
    <location>
        <begin position="191"/>
        <end position="275"/>
    </location>
</feature>
<evidence type="ECO:0000259" key="10">
    <source>
        <dbReference type="Pfam" id="PF21082"/>
    </source>
</evidence>
<dbReference type="Gene3D" id="2.30.30.60">
    <property type="match status" value="1"/>
</dbReference>
<evidence type="ECO:0000259" key="11">
    <source>
        <dbReference type="Pfam" id="PF21088"/>
    </source>
</evidence>
<dbReference type="STRING" id="926562.Oweho_2054"/>
<dbReference type="InterPro" id="IPR049142">
    <property type="entry name" value="MS_channel_1st"/>
</dbReference>
<dbReference type="PANTHER" id="PTHR30221:SF1">
    <property type="entry name" value="SMALL-CONDUCTANCE MECHANOSENSITIVE CHANNEL"/>
    <property type="match status" value="1"/>
</dbReference>
<feature type="transmembrane region" description="Helical" evidence="8">
    <location>
        <begin position="71"/>
        <end position="92"/>
    </location>
</feature>
<feature type="region of interest" description="Disordered" evidence="7">
    <location>
        <begin position="300"/>
        <end position="319"/>
    </location>
</feature>
<dbReference type="InterPro" id="IPR006685">
    <property type="entry name" value="MscS_channel_2nd"/>
</dbReference>
<proteinExistence type="inferred from homology"/>
<evidence type="ECO:0000256" key="5">
    <source>
        <dbReference type="ARBA" id="ARBA00022989"/>
    </source>
</evidence>
<feature type="domain" description="Mechanosensitive ion channel transmembrane helices 2/3" evidence="11">
    <location>
        <begin position="75"/>
        <end position="117"/>
    </location>
</feature>
<dbReference type="RefSeq" id="WP_014202380.1">
    <property type="nucleotide sequence ID" value="NC_016599.1"/>
</dbReference>
<comment type="subcellular location">
    <subcellularLocation>
        <location evidence="1">Cell membrane</location>
        <topology evidence="1">Multi-pass membrane protein</topology>
    </subcellularLocation>
</comment>
<sequence length="319" mass="35430">MDKQVDFDINKAYELVTGKLEAWIKTAVEMLPNFVLAILIVVAFVLIGKLLKKLFEKIFRRITDNKSLQSLLSSILYLGVVAIGTFIALSVLQLDGAVTSLLAGAGVIGLALGFAFQEIASNFIAGTMMSIRKPFKIDDLIETNDFFGIIQHIHLRTTELRTMQGQIVQIPNSMVFKNPIINYTQLGKRRIDISVGVTYGEDLPKAKKVAKEAIESLEGLTNDDVTIYYTDFGGSSINFVIRYWIPFTNKHFEYLAKQDEGVIGIKQAFDKNDVPIPFPIRTLDFGDVDFKSIFSTYSKQVSTTPGNSSSQSSDNSNGE</sequence>
<dbReference type="EMBL" id="CP003156">
    <property type="protein sequence ID" value="AEV33030.1"/>
    <property type="molecule type" value="Genomic_DNA"/>
</dbReference>
<keyword evidence="3" id="KW-1003">Cell membrane</keyword>
<dbReference type="InterPro" id="IPR011066">
    <property type="entry name" value="MscS_channel_C_sf"/>
</dbReference>
<dbReference type="SUPFAM" id="SSF50182">
    <property type="entry name" value="Sm-like ribonucleoproteins"/>
    <property type="match status" value="1"/>
</dbReference>
<dbReference type="InterPro" id="IPR010920">
    <property type="entry name" value="LSM_dom_sf"/>
</dbReference>
<evidence type="ECO:0000256" key="6">
    <source>
        <dbReference type="ARBA" id="ARBA00023136"/>
    </source>
</evidence>
<reference evidence="12 13" key="1">
    <citation type="journal article" date="2012" name="Stand. Genomic Sci.">
        <title>Genome sequence of the orange-pigmented seawater bacterium Owenweeksia hongkongensis type strain (UST20020801(T)).</title>
        <authorList>
            <person name="Riedel T."/>
            <person name="Held B."/>
            <person name="Nolan M."/>
            <person name="Lucas S."/>
            <person name="Lapidus A."/>
            <person name="Tice H."/>
            <person name="Del Rio T.G."/>
            <person name="Cheng J.F."/>
            <person name="Han C."/>
            <person name="Tapia R."/>
            <person name="Goodwin L.A."/>
            <person name="Pitluck S."/>
            <person name="Liolios K."/>
            <person name="Mavromatis K."/>
            <person name="Pagani I."/>
            <person name="Ivanova N."/>
            <person name="Mikhailova N."/>
            <person name="Pati A."/>
            <person name="Chen A."/>
            <person name="Palaniappan K."/>
            <person name="Rohde M."/>
            <person name="Tindall B.J."/>
            <person name="Detter J.C."/>
            <person name="Goker M."/>
            <person name="Woyke T."/>
            <person name="Bristow J."/>
            <person name="Eisen J.A."/>
            <person name="Markowitz V."/>
            <person name="Hugenholtz P."/>
            <person name="Klenk H.P."/>
            <person name="Kyrpides N.C."/>
        </authorList>
    </citation>
    <scope>NUCLEOTIDE SEQUENCE</scope>
    <source>
        <strain evidence="13">DSM 17368 / JCM 12287 / NRRL B-23963</strain>
    </source>
</reference>
<evidence type="ECO:0000256" key="2">
    <source>
        <dbReference type="ARBA" id="ARBA00008017"/>
    </source>
</evidence>
<dbReference type="OrthoDB" id="1522493at2"/>
<feature type="transmembrane region" description="Helical" evidence="8">
    <location>
        <begin position="98"/>
        <end position="125"/>
    </location>
</feature>
<evidence type="ECO:0000256" key="4">
    <source>
        <dbReference type="ARBA" id="ARBA00022692"/>
    </source>
</evidence>
<dbReference type="AlphaFoldDB" id="G8R3H4"/>
<dbReference type="PATRIC" id="fig|926562.3.peg.2065"/>
<keyword evidence="13" id="KW-1185">Reference proteome</keyword>
<dbReference type="Pfam" id="PF21082">
    <property type="entry name" value="MS_channel_3rd"/>
    <property type="match status" value="1"/>
</dbReference>
<dbReference type="Pfam" id="PF00924">
    <property type="entry name" value="MS_channel_2nd"/>
    <property type="match status" value="1"/>
</dbReference>
<keyword evidence="6 8" id="KW-0472">Membrane</keyword>
<dbReference type="InterPro" id="IPR011014">
    <property type="entry name" value="MscS_channel_TM-2"/>
</dbReference>
<dbReference type="Pfam" id="PF21088">
    <property type="entry name" value="MS_channel_1st"/>
    <property type="match status" value="1"/>
</dbReference>
<dbReference type="HOGENOM" id="CLU_037945_1_0_10"/>
<gene>
    <name evidence="12" type="ordered locus">Oweho_2054</name>
</gene>
<dbReference type="GO" id="GO:0008381">
    <property type="term" value="F:mechanosensitive monoatomic ion channel activity"/>
    <property type="evidence" value="ECO:0007669"/>
    <property type="project" value="InterPro"/>
</dbReference>
<dbReference type="SUPFAM" id="SSF82689">
    <property type="entry name" value="Mechanosensitive channel protein MscS (YggB), C-terminal domain"/>
    <property type="match status" value="1"/>
</dbReference>
<evidence type="ECO:0000256" key="1">
    <source>
        <dbReference type="ARBA" id="ARBA00004651"/>
    </source>
</evidence>
<feature type="compositionally biased region" description="Low complexity" evidence="7">
    <location>
        <begin position="307"/>
        <end position="319"/>
    </location>
</feature>
<dbReference type="KEGG" id="oho:Oweho_2054"/>
<name>G8R3H4_OWEHD</name>
<keyword evidence="5 8" id="KW-1133">Transmembrane helix</keyword>
<evidence type="ECO:0000256" key="8">
    <source>
        <dbReference type="SAM" id="Phobius"/>
    </source>
</evidence>
<feature type="domain" description="Mechanosensitive ion channel MscS" evidence="9">
    <location>
        <begin position="119"/>
        <end position="184"/>
    </location>
</feature>
<dbReference type="Gene3D" id="1.10.287.1260">
    <property type="match status" value="1"/>
</dbReference>
<evidence type="ECO:0000259" key="9">
    <source>
        <dbReference type="Pfam" id="PF00924"/>
    </source>
</evidence>